<dbReference type="OrthoDB" id="6706260at2"/>
<reference evidence="2 3" key="1">
    <citation type="submission" date="2016-11" db="EMBL/GenBank/DDBJ databases">
        <authorList>
            <person name="Jaros S."/>
            <person name="Januszkiewicz K."/>
            <person name="Wedrychowicz H."/>
        </authorList>
    </citation>
    <scope>NUCLEOTIDE SEQUENCE [LARGE SCALE GENOMIC DNA]</scope>
    <source>
        <strain evidence="2 3">DSM 100565</strain>
    </source>
</reference>
<name>A0A1M6HRT9_9RHOB</name>
<proteinExistence type="predicted"/>
<protein>
    <submittedName>
        <fullName evidence="2">Uncharacterized protein</fullName>
    </submittedName>
</protein>
<evidence type="ECO:0000256" key="1">
    <source>
        <dbReference type="SAM" id="MobiDB-lite"/>
    </source>
</evidence>
<dbReference type="AlphaFoldDB" id="A0A1M6HRT9"/>
<keyword evidence="3" id="KW-1185">Reference proteome</keyword>
<dbReference type="EMBL" id="FQYO01000007">
    <property type="protein sequence ID" value="SHJ24919.1"/>
    <property type="molecule type" value="Genomic_DNA"/>
</dbReference>
<evidence type="ECO:0000313" key="2">
    <source>
        <dbReference type="EMBL" id="SHJ24919.1"/>
    </source>
</evidence>
<organism evidence="2 3">
    <name type="scientific">Wenxinia saemankumensis</name>
    <dbReference type="NCBI Taxonomy" id="1447782"/>
    <lineage>
        <taxon>Bacteria</taxon>
        <taxon>Pseudomonadati</taxon>
        <taxon>Pseudomonadota</taxon>
        <taxon>Alphaproteobacteria</taxon>
        <taxon>Rhodobacterales</taxon>
        <taxon>Roseobacteraceae</taxon>
        <taxon>Wenxinia</taxon>
    </lineage>
</organism>
<sequence length="118" mass="13272">MKRGTYYLFDSSGRNVAEMRSATLFAPDGTEIGMYLNAFGVIVGFDGRYLGEVVQDDRLYCRTNRIGEVLSRDLQRRPRPVGHRPGTLHRTAYPRPLPPGYSDIPAEHFRTLGGKRAA</sequence>
<evidence type="ECO:0000313" key="3">
    <source>
        <dbReference type="Proteomes" id="UP000184292"/>
    </source>
</evidence>
<dbReference type="RefSeq" id="WP_073333954.1">
    <property type="nucleotide sequence ID" value="NZ_FQYO01000007.1"/>
</dbReference>
<feature type="region of interest" description="Disordered" evidence="1">
    <location>
        <begin position="73"/>
        <end position="118"/>
    </location>
</feature>
<gene>
    <name evidence="2" type="ORF">SAMN05444417_3321</name>
</gene>
<dbReference type="Proteomes" id="UP000184292">
    <property type="component" value="Unassembled WGS sequence"/>
</dbReference>
<accession>A0A1M6HRT9</accession>